<proteinExistence type="predicted"/>
<dbReference type="Pfam" id="PF06912">
    <property type="entry name" value="DUF1275"/>
    <property type="match status" value="1"/>
</dbReference>
<name>A0A854QEZ1_CRYNE</name>
<evidence type="ECO:0008006" key="4">
    <source>
        <dbReference type="Google" id="ProtNLM"/>
    </source>
</evidence>
<protein>
    <recommendedName>
        <fullName evidence="4">DUF1275 family protein</fullName>
    </recommendedName>
</protein>
<evidence type="ECO:0000313" key="2">
    <source>
        <dbReference type="EMBL" id="OXG25750.1"/>
    </source>
</evidence>
<sequence>MNTLYLAPTVSPSDSVPTSTTALFATASDSSTMSSPLPTIHRSLTCPSAIPLPFSHPTPVFKYDDVGMSRTANHTWQEPQSTDNSGAINEKNIDVPDTSVAVVWPPWKRRDGWSGWMGDTVTADSLVWSLIIQAFSTGILDATTSLDFSTFASNQTGNTILLTVAIVRLSGHLLLLTGVSLASFLGGALVFGHLGHLFGLRRRAWLLTNVFFQIVCLTLAAIFLSPSGPAATRLGNKHDWTIIMLFAMMSGAQVAAARQASVQEIPTAPMTSSYVDLVGDRYLFVGFTHKKAGARNRRLGYVLAMITGSFIGAIMHKYAGSWAVVVVAMGFKFAVLFLMSVAPADPRKERSQSV</sequence>
<reference evidence="2 3" key="1">
    <citation type="submission" date="2017-06" db="EMBL/GenBank/DDBJ databases">
        <title>Global population genomics of the pathogenic fungus Cryptococcus neoformans var. grubii.</title>
        <authorList>
            <person name="Cuomo C."/>
            <person name="Litvintseva A."/>
            <person name="Chen Y."/>
            <person name="Young S."/>
            <person name="Zeng Q."/>
            <person name="Chapman S."/>
            <person name="Gujja S."/>
            <person name="Saif S."/>
            <person name="Birren B."/>
        </authorList>
    </citation>
    <scope>NUCLEOTIDE SEQUENCE [LARGE SCALE GENOMIC DNA]</scope>
    <source>
        <strain evidence="2 3">Tu259-1</strain>
    </source>
</reference>
<dbReference type="PANTHER" id="PTHR37488:SF2">
    <property type="entry name" value="DUF1275 DOMAIN-CONTAINING PROTEIN"/>
    <property type="match status" value="1"/>
</dbReference>
<dbReference type="EMBL" id="AMKT01000027">
    <property type="protein sequence ID" value="OXG25750.1"/>
    <property type="molecule type" value="Genomic_DNA"/>
</dbReference>
<feature type="transmembrane region" description="Helical" evidence="1">
    <location>
        <begin position="204"/>
        <end position="225"/>
    </location>
</feature>
<gene>
    <name evidence="2" type="ORF">C361_01710</name>
</gene>
<comment type="caution">
    <text evidence="2">The sequence shown here is derived from an EMBL/GenBank/DDBJ whole genome shotgun (WGS) entry which is preliminary data.</text>
</comment>
<keyword evidence="1" id="KW-0812">Transmembrane</keyword>
<dbReference type="PANTHER" id="PTHR37488">
    <property type="entry name" value="DUF1275 DOMAIN-CONTAINING PROTEIN"/>
    <property type="match status" value="1"/>
</dbReference>
<feature type="transmembrane region" description="Helical" evidence="1">
    <location>
        <begin position="240"/>
        <end position="257"/>
    </location>
</feature>
<organism evidence="2 3">
    <name type="scientific">Cryptococcus neoformans Tu259-1</name>
    <dbReference type="NCBI Taxonomy" id="1230072"/>
    <lineage>
        <taxon>Eukaryota</taxon>
        <taxon>Fungi</taxon>
        <taxon>Dikarya</taxon>
        <taxon>Basidiomycota</taxon>
        <taxon>Agaricomycotina</taxon>
        <taxon>Tremellomycetes</taxon>
        <taxon>Tremellales</taxon>
        <taxon>Cryptococcaceae</taxon>
        <taxon>Cryptococcus</taxon>
        <taxon>Cryptococcus neoformans species complex</taxon>
    </lineage>
</organism>
<dbReference type="Proteomes" id="UP000199727">
    <property type="component" value="Unassembled WGS sequence"/>
</dbReference>
<feature type="transmembrane region" description="Helical" evidence="1">
    <location>
        <begin position="322"/>
        <end position="342"/>
    </location>
</feature>
<dbReference type="InterPro" id="IPR010699">
    <property type="entry name" value="DUF1275"/>
</dbReference>
<keyword evidence="1" id="KW-1133">Transmembrane helix</keyword>
<feature type="transmembrane region" description="Helical" evidence="1">
    <location>
        <begin position="173"/>
        <end position="192"/>
    </location>
</feature>
<evidence type="ECO:0000256" key="1">
    <source>
        <dbReference type="SAM" id="Phobius"/>
    </source>
</evidence>
<dbReference type="AlphaFoldDB" id="A0A854QEZ1"/>
<evidence type="ECO:0000313" key="3">
    <source>
        <dbReference type="Proteomes" id="UP000199727"/>
    </source>
</evidence>
<feature type="transmembrane region" description="Helical" evidence="1">
    <location>
        <begin position="299"/>
        <end position="316"/>
    </location>
</feature>
<keyword evidence="1" id="KW-0472">Membrane</keyword>
<accession>A0A854QEZ1</accession>
<dbReference type="OrthoDB" id="5288586at2759"/>